<keyword evidence="2" id="KW-0812">Transmembrane</keyword>
<keyword evidence="5" id="KW-0735">Signal-anchor</keyword>
<evidence type="ECO:0000256" key="3">
    <source>
        <dbReference type="ARBA" id="ARBA00022989"/>
    </source>
</evidence>
<keyword evidence="4" id="KW-0472">Membrane</keyword>
<feature type="signal peptide" evidence="6">
    <location>
        <begin position="1"/>
        <end position="23"/>
    </location>
</feature>
<dbReference type="NCBIfam" id="TIGR01352">
    <property type="entry name" value="tonB_Cterm"/>
    <property type="match status" value="1"/>
</dbReference>
<dbReference type="GO" id="GO:0015031">
    <property type="term" value="P:protein transport"/>
    <property type="evidence" value="ECO:0007669"/>
    <property type="project" value="UniProtKB-UniRule"/>
</dbReference>
<evidence type="ECO:0000259" key="7">
    <source>
        <dbReference type="PROSITE" id="PS52015"/>
    </source>
</evidence>
<dbReference type="Proteomes" id="UP000630923">
    <property type="component" value="Unassembled WGS sequence"/>
</dbReference>
<evidence type="ECO:0000313" key="8">
    <source>
        <dbReference type="EMBL" id="GHF14118.1"/>
    </source>
</evidence>
<dbReference type="PRINTS" id="PR01374">
    <property type="entry name" value="TONBPROTEIN"/>
</dbReference>
<dbReference type="AlphaFoldDB" id="A0A919ALA1"/>
<dbReference type="Pfam" id="PF03544">
    <property type="entry name" value="TonB_C"/>
    <property type="match status" value="1"/>
</dbReference>
<dbReference type="InterPro" id="IPR003538">
    <property type="entry name" value="TonB"/>
</dbReference>
<feature type="domain" description="TonB C-terminal" evidence="7">
    <location>
        <begin position="29"/>
        <end position="118"/>
    </location>
</feature>
<dbReference type="GO" id="GO:0005886">
    <property type="term" value="C:plasma membrane"/>
    <property type="evidence" value="ECO:0007669"/>
    <property type="project" value="UniProtKB-SubCell"/>
</dbReference>
<comment type="caution">
    <text evidence="8">The sequence shown here is derived from an EMBL/GenBank/DDBJ whole genome shotgun (WGS) entry which is preliminary data.</text>
</comment>
<evidence type="ECO:0000256" key="1">
    <source>
        <dbReference type="ARBA" id="ARBA00004167"/>
    </source>
</evidence>
<dbReference type="SUPFAM" id="SSF74653">
    <property type="entry name" value="TolA/TonB C-terminal domain"/>
    <property type="match status" value="1"/>
</dbReference>
<gene>
    <name evidence="8" type="ORF">GCM10017044_05260</name>
</gene>
<dbReference type="GO" id="GO:0030288">
    <property type="term" value="C:outer membrane-bounded periplasmic space"/>
    <property type="evidence" value="ECO:0007669"/>
    <property type="project" value="InterPro"/>
</dbReference>
<keyword evidence="5" id="KW-0813">Transport</keyword>
<keyword evidence="3" id="KW-1133">Transmembrane helix</keyword>
<dbReference type="InterPro" id="IPR037682">
    <property type="entry name" value="TonB_C"/>
</dbReference>
<protein>
    <recommendedName>
        <fullName evidence="5">Protein TonB</fullName>
    </recommendedName>
</protein>
<evidence type="ECO:0000256" key="2">
    <source>
        <dbReference type="ARBA" id="ARBA00022692"/>
    </source>
</evidence>
<keyword evidence="5" id="KW-0997">Cell inner membrane</keyword>
<comment type="similarity">
    <text evidence="5">Belongs to the TonB family.</text>
</comment>
<keyword evidence="5" id="KW-1003">Cell membrane</keyword>
<reference evidence="8" key="1">
    <citation type="journal article" date="2014" name="Int. J. Syst. Evol. Microbiol.">
        <title>Complete genome sequence of Corynebacterium casei LMG S-19264T (=DSM 44701T), isolated from a smear-ripened cheese.</title>
        <authorList>
            <consortium name="US DOE Joint Genome Institute (JGI-PGF)"/>
            <person name="Walter F."/>
            <person name="Albersmeier A."/>
            <person name="Kalinowski J."/>
            <person name="Ruckert C."/>
        </authorList>
    </citation>
    <scope>NUCLEOTIDE SEQUENCE</scope>
    <source>
        <strain evidence="8">KCTC 42590</strain>
    </source>
</reference>
<name>A0A919ALA1_9PROT</name>
<keyword evidence="6" id="KW-0732">Signal</keyword>
<dbReference type="RefSeq" id="WP_191249998.1">
    <property type="nucleotide sequence ID" value="NZ_BNCI01000001.1"/>
</dbReference>
<proteinExistence type="inferred from homology"/>
<dbReference type="PROSITE" id="PS52015">
    <property type="entry name" value="TONB_CTD"/>
    <property type="match status" value="1"/>
</dbReference>
<keyword evidence="5" id="KW-0653">Protein transport</keyword>
<evidence type="ECO:0000256" key="4">
    <source>
        <dbReference type="ARBA" id="ARBA00023136"/>
    </source>
</evidence>
<comment type="function">
    <text evidence="5">Interacts with outer membrane receptor proteins that carry out high-affinity binding and energy dependent uptake into the periplasmic space of specific substrates. It could act to transduce energy from the cytoplasmic membrane to specific energy-requiring processes in the outer membrane, resulting in the release into the periplasm of ligands bound by these outer membrane proteins.</text>
</comment>
<organism evidence="8 9">
    <name type="scientific">Kordiimonas sediminis</name>
    <dbReference type="NCBI Taxonomy" id="1735581"/>
    <lineage>
        <taxon>Bacteria</taxon>
        <taxon>Pseudomonadati</taxon>
        <taxon>Pseudomonadota</taxon>
        <taxon>Alphaproteobacteria</taxon>
        <taxon>Kordiimonadales</taxon>
        <taxon>Kordiimonadaceae</taxon>
        <taxon>Kordiimonas</taxon>
    </lineage>
</organism>
<sequence length="118" mass="12760">MFKKISALIALTVAISFTGAVTAAGDMGSWQKAVIKKVQENQKYPRSAVSREIEGKAKVRISVGADGAITAHEVVEATGETVLDREIPKLMERLNPLPALPEGQTELTFVLPLNWSLD</sequence>
<evidence type="ECO:0000313" key="9">
    <source>
        <dbReference type="Proteomes" id="UP000630923"/>
    </source>
</evidence>
<feature type="chain" id="PRO_5037803318" description="Protein TonB" evidence="6">
    <location>
        <begin position="24"/>
        <end position="118"/>
    </location>
</feature>
<keyword evidence="9" id="KW-1185">Reference proteome</keyword>
<evidence type="ECO:0000256" key="6">
    <source>
        <dbReference type="SAM" id="SignalP"/>
    </source>
</evidence>
<dbReference type="GO" id="GO:0015891">
    <property type="term" value="P:siderophore transport"/>
    <property type="evidence" value="ECO:0007669"/>
    <property type="project" value="InterPro"/>
</dbReference>
<dbReference type="InterPro" id="IPR006260">
    <property type="entry name" value="TonB/TolA_C"/>
</dbReference>
<dbReference type="Gene3D" id="3.30.1150.10">
    <property type="match status" value="1"/>
</dbReference>
<reference evidence="8" key="2">
    <citation type="submission" date="2020-09" db="EMBL/GenBank/DDBJ databases">
        <authorList>
            <person name="Sun Q."/>
            <person name="Kim S."/>
        </authorList>
    </citation>
    <scope>NUCLEOTIDE SEQUENCE</scope>
    <source>
        <strain evidence="8">KCTC 42590</strain>
    </source>
</reference>
<dbReference type="GO" id="GO:0031992">
    <property type="term" value="F:energy transducer activity"/>
    <property type="evidence" value="ECO:0007669"/>
    <property type="project" value="InterPro"/>
</dbReference>
<accession>A0A919ALA1</accession>
<dbReference type="GO" id="GO:0055085">
    <property type="term" value="P:transmembrane transport"/>
    <property type="evidence" value="ECO:0007669"/>
    <property type="project" value="InterPro"/>
</dbReference>
<evidence type="ECO:0000256" key="5">
    <source>
        <dbReference type="RuleBase" id="RU362123"/>
    </source>
</evidence>
<comment type="subcellular location">
    <subcellularLocation>
        <location evidence="5">Cell inner membrane</location>
        <topology evidence="5">Single-pass membrane protein</topology>
        <orientation evidence="5">Periplasmic side</orientation>
    </subcellularLocation>
    <subcellularLocation>
        <location evidence="1">Membrane</location>
        <topology evidence="1">Single-pass membrane protein</topology>
    </subcellularLocation>
</comment>
<dbReference type="EMBL" id="BNCI01000001">
    <property type="protein sequence ID" value="GHF14118.1"/>
    <property type="molecule type" value="Genomic_DNA"/>
</dbReference>